<name>A0ABX8E4U8_9SPHN</name>
<evidence type="ECO:0000256" key="3">
    <source>
        <dbReference type="ARBA" id="ARBA00023163"/>
    </source>
</evidence>
<dbReference type="Pfam" id="PF00392">
    <property type="entry name" value="GntR"/>
    <property type="match status" value="1"/>
</dbReference>
<gene>
    <name evidence="5" type="ORF">HT578_09975</name>
</gene>
<dbReference type="SUPFAM" id="SSF46785">
    <property type="entry name" value="Winged helix' DNA-binding domain"/>
    <property type="match status" value="1"/>
</dbReference>
<evidence type="ECO:0000256" key="2">
    <source>
        <dbReference type="ARBA" id="ARBA00023125"/>
    </source>
</evidence>
<keyword evidence="6" id="KW-1185">Reference proteome</keyword>
<accession>A0ABX8E4U8</accession>
<keyword evidence="2" id="KW-0238">DNA-binding</keyword>
<evidence type="ECO:0000259" key="4">
    <source>
        <dbReference type="PROSITE" id="PS50949"/>
    </source>
</evidence>
<dbReference type="InterPro" id="IPR036390">
    <property type="entry name" value="WH_DNA-bd_sf"/>
</dbReference>
<dbReference type="SMART" id="SM00345">
    <property type="entry name" value="HTH_GNTR"/>
    <property type="match status" value="1"/>
</dbReference>
<reference evidence="5 6" key="1">
    <citation type="journal article" date="2021" name="Int. J. Syst. Evol. Microbiol.">
        <title>Novosphingobium decolorationis sp. nov., an aniline blue-decolourizing bacterium isolated from East Pacific sediment.</title>
        <authorList>
            <person name="Chen X."/>
            <person name="Dong B."/>
            <person name="Chen T."/>
            <person name="Ren N."/>
            <person name="Wang J."/>
            <person name="Xu Y."/>
            <person name="Yang J."/>
            <person name="Zhu S."/>
            <person name="Chen J."/>
        </authorList>
    </citation>
    <scope>NUCLEOTIDE SEQUENCE [LARGE SCALE GENOMIC DNA]</scope>
    <source>
        <strain evidence="5 6">502str22</strain>
    </source>
</reference>
<dbReference type="InterPro" id="IPR011663">
    <property type="entry name" value="UTRA"/>
</dbReference>
<dbReference type="InterPro" id="IPR050679">
    <property type="entry name" value="Bact_HTH_transcr_reg"/>
</dbReference>
<keyword evidence="3" id="KW-0804">Transcription</keyword>
<dbReference type="RefSeq" id="WP_213503855.1">
    <property type="nucleotide sequence ID" value="NZ_CP054856.1"/>
</dbReference>
<dbReference type="InterPro" id="IPR000524">
    <property type="entry name" value="Tscrpt_reg_HTH_GntR"/>
</dbReference>
<feature type="domain" description="HTH gntR-type" evidence="4">
    <location>
        <begin position="3"/>
        <end position="71"/>
    </location>
</feature>
<dbReference type="PANTHER" id="PTHR44846">
    <property type="entry name" value="MANNOSYL-D-GLYCERATE TRANSPORT/METABOLISM SYSTEM REPRESSOR MNGR-RELATED"/>
    <property type="match status" value="1"/>
</dbReference>
<sequence length="239" mass="26293">MKTPLHERIRSDFERRILGGELAPGDRLPIEQDLMQEYGCSRMTVNKALSALVGAGLIERRKKAGTFVMRPKVHSMVLDVPDIAAQVRERGQDYAFRPIRRRHRPAGNDEEEILLAGGGALVQIDGLHLVDGAPLAVEFRRVSASAVPDFVDAELDDVPPGTWLLQHVPWTEAETRISAVAALGEAADWLGVAVGTPCLCVERRTWRGPERITSVRQIFLGDAYDLVARFGPTSQPSPS</sequence>
<protein>
    <submittedName>
        <fullName evidence="5">UTRA domain-containing protein</fullName>
    </submittedName>
</protein>
<evidence type="ECO:0000313" key="6">
    <source>
        <dbReference type="Proteomes" id="UP000677126"/>
    </source>
</evidence>
<proteinExistence type="predicted"/>
<dbReference type="SUPFAM" id="SSF64288">
    <property type="entry name" value="Chorismate lyase-like"/>
    <property type="match status" value="1"/>
</dbReference>
<dbReference type="Proteomes" id="UP000677126">
    <property type="component" value="Chromosome"/>
</dbReference>
<organism evidence="5 6">
    <name type="scientific">Novosphingobium decolorationis</name>
    <dbReference type="NCBI Taxonomy" id="2698673"/>
    <lineage>
        <taxon>Bacteria</taxon>
        <taxon>Pseudomonadati</taxon>
        <taxon>Pseudomonadota</taxon>
        <taxon>Alphaproteobacteria</taxon>
        <taxon>Sphingomonadales</taxon>
        <taxon>Sphingomonadaceae</taxon>
        <taxon>Novosphingobium</taxon>
    </lineage>
</organism>
<keyword evidence="1" id="KW-0805">Transcription regulation</keyword>
<dbReference type="InterPro" id="IPR036388">
    <property type="entry name" value="WH-like_DNA-bd_sf"/>
</dbReference>
<dbReference type="CDD" id="cd07377">
    <property type="entry name" value="WHTH_GntR"/>
    <property type="match status" value="1"/>
</dbReference>
<dbReference type="PANTHER" id="PTHR44846:SF16">
    <property type="entry name" value="TRANSCRIPTIONAL REGULATOR PHNF-RELATED"/>
    <property type="match status" value="1"/>
</dbReference>
<dbReference type="SMART" id="SM00866">
    <property type="entry name" value="UTRA"/>
    <property type="match status" value="1"/>
</dbReference>
<dbReference type="InterPro" id="IPR028978">
    <property type="entry name" value="Chorismate_lyase_/UTRA_dom_sf"/>
</dbReference>
<dbReference type="EMBL" id="CP054856">
    <property type="protein sequence ID" value="QVM83979.1"/>
    <property type="molecule type" value="Genomic_DNA"/>
</dbReference>
<dbReference type="Gene3D" id="3.40.1410.10">
    <property type="entry name" value="Chorismate lyase-like"/>
    <property type="match status" value="1"/>
</dbReference>
<evidence type="ECO:0000313" key="5">
    <source>
        <dbReference type="EMBL" id="QVM83979.1"/>
    </source>
</evidence>
<dbReference type="PROSITE" id="PS50949">
    <property type="entry name" value="HTH_GNTR"/>
    <property type="match status" value="1"/>
</dbReference>
<dbReference type="Gene3D" id="1.10.10.10">
    <property type="entry name" value="Winged helix-like DNA-binding domain superfamily/Winged helix DNA-binding domain"/>
    <property type="match status" value="1"/>
</dbReference>
<dbReference type="PRINTS" id="PR00035">
    <property type="entry name" value="HTHGNTR"/>
</dbReference>
<evidence type="ECO:0000256" key="1">
    <source>
        <dbReference type="ARBA" id="ARBA00023015"/>
    </source>
</evidence>
<dbReference type="Pfam" id="PF07702">
    <property type="entry name" value="UTRA"/>
    <property type="match status" value="1"/>
</dbReference>